<evidence type="ECO:0000256" key="8">
    <source>
        <dbReference type="ARBA" id="ARBA00022989"/>
    </source>
</evidence>
<evidence type="ECO:0000256" key="7">
    <source>
        <dbReference type="ARBA" id="ARBA00022833"/>
    </source>
</evidence>
<evidence type="ECO:0000313" key="15">
    <source>
        <dbReference type="Proteomes" id="UP001596317"/>
    </source>
</evidence>
<dbReference type="EMBL" id="JBHSWB010000001">
    <property type="protein sequence ID" value="MFC6661596.1"/>
    <property type="molecule type" value="Genomic_DNA"/>
</dbReference>
<proteinExistence type="inferred from homology"/>
<reference evidence="15" key="1">
    <citation type="journal article" date="2019" name="Int. J. Syst. Evol. Microbiol.">
        <title>The Global Catalogue of Microorganisms (GCM) 10K type strain sequencing project: providing services to taxonomists for standard genome sequencing and annotation.</title>
        <authorList>
            <consortium name="The Broad Institute Genomics Platform"/>
            <consortium name="The Broad Institute Genome Sequencing Center for Infectious Disease"/>
            <person name="Wu L."/>
            <person name="Ma J."/>
        </authorList>
    </citation>
    <scope>NUCLEOTIDE SEQUENCE [LARGE SCALE GENOMIC DNA]</scope>
    <source>
        <strain evidence="15">CCUG 63830</strain>
    </source>
</reference>
<comment type="similarity">
    <text evidence="11">Belongs to the peptidase M48 family.</text>
</comment>
<keyword evidence="10" id="KW-0472">Membrane</keyword>
<dbReference type="RefSeq" id="WP_380057149.1">
    <property type="nucleotide sequence ID" value="NZ_JBHSWB010000001.1"/>
</dbReference>
<keyword evidence="9 11" id="KW-0482">Metalloprotease</keyword>
<evidence type="ECO:0000259" key="13">
    <source>
        <dbReference type="Pfam" id="PF01435"/>
    </source>
</evidence>
<evidence type="ECO:0000256" key="11">
    <source>
        <dbReference type="RuleBase" id="RU003983"/>
    </source>
</evidence>
<gene>
    <name evidence="14" type="ORF">ACFP90_15575</name>
</gene>
<keyword evidence="4" id="KW-0812">Transmembrane</keyword>
<dbReference type="InterPro" id="IPR050083">
    <property type="entry name" value="HtpX_protease"/>
</dbReference>
<feature type="region of interest" description="Disordered" evidence="12">
    <location>
        <begin position="265"/>
        <end position="312"/>
    </location>
</feature>
<evidence type="ECO:0000313" key="14">
    <source>
        <dbReference type="EMBL" id="MFC6661596.1"/>
    </source>
</evidence>
<feature type="compositionally biased region" description="Basic and acidic residues" evidence="12">
    <location>
        <begin position="273"/>
        <end position="284"/>
    </location>
</feature>
<dbReference type="CDD" id="cd07328">
    <property type="entry name" value="M48_Ste24p_like"/>
    <property type="match status" value="1"/>
</dbReference>
<dbReference type="PANTHER" id="PTHR43221">
    <property type="entry name" value="PROTEASE HTPX"/>
    <property type="match status" value="1"/>
</dbReference>
<evidence type="ECO:0000256" key="6">
    <source>
        <dbReference type="ARBA" id="ARBA00022801"/>
    </source>
</evidence>
<dbReference type="Gene3D" id="3.30.2010.10">
    <property type="entry name" value="Metalloproteases ('zincins'), catalytic domain"/>
    <property type="match status" value="1"/>
</dbReference>
<keyword evidence="2" id="KW-1003">Cell membrane</keyword>
<evidence type="ECO:0000256" key="12">
    <source>
        <dbReference type="SAM" id="MobiDB-lite"/>
    </source>
</evidence>
<evidence type="ECO:0000256" key="2">
    <source>
        <dbReference type="ARBA" id="ARBA00022475"/>
    </source>
</evidence>
<accession>A0ABW1ZMZ5</accession>
<protein>
    <submittedName>
        <fullName evidence="14">M48 family metallopeptidase</fullName>
    </submittedName>
</protein>
<dbReference type="Proteomes" id="UP001596317">
    <property type="component" value="Unassembled WGS sequence"/>
</dbReference>
<sequence length="312" mass="33516">MLLGFAALALLGGWLLLRALGLGGLSQGTRIACGLGALPLLLFAWTARPRVHRIEGARLTEAQAPELHALLRRVGEAAGVTRPVQIVLTPEANAFMGLHGPRREPTLGLGLALWYGLGPQERVALLAHELAHLKNGDPTRGGLVHHALTVLEQTVSVLWPDPIMEARATLPEKVGNLLLKGAALLPLGLAHLLLGLVGAGQQAAEYRADLLAARVAGSAAKAGLLDRLHMAHLLDSALHKQRHQPQRPHAFAEFRHMLDTLPPAQWQQARQEQAQHRVRLDQSHPHRRPAAGGAGVAQCAAAHPQQRRGRPD</sequence>
<comment type="subcellular location">
    <subcellularLocation>
        <location evidence="1">Cell membrane</location>
        <topology evidence="1">Multi-pass membrane protein</topology>
    </subcellularLocation>
</comment>
<dbReference type="Pfam" id="PF01435">
    <property type="entry name" value="Peptidase_M48"/>
    <property type="match status" value="1"/>
</dbReference>
<evidence type="ECO:0000256" key="9">
    <source>
        <dbReference type="ARBA" id="ARBA00023049"/>
    </source>
</evidence>
<comment type="caution">
    <text evidence="14">The sequence shown here is derived from an EMBL/GenBank/DDBJ whole genome shotgun (WGS) entry which is preliminary data.</text>
</comment>
<evidence type="ECO:0000256" key="1">
    <source>
        <dbReference type="ARBA" id="ARBA00004651"/>
    </source>
</evidence>
<comment type="cofactor">
    <cofactor evidence="11">
        <name>Zn(2+)</name>
        <dbReference type="ChEBI" id="CHEBI:29105"/>
    </cofactor>
    <text evidence="11">Binds 1 zinc ion per subunit.</text>
</comment>
<keyword evidence="3 11" id="KW-0645">Protease</keyword>
<evidence type="ECO:0000256" key="3">
    <source>
        <dbReference type="ARBA" id="ARBA00022670"/>
    </source>
</evidence>
<keyword evidence="6 11" id="KW-0378">Hydrolase</keyword>
<keyword evidence="8" id="KW-1133">Transmembrane helix</keyword>
<organism evidence="14 15">
    <name type="scientific">Deinococcus multiflagellatus</name>
    <dbReference type="NCBI Taxonomy" id="1656887"/>
    <lineage>
        <taxon>Bacteria</taxon>
        <taxon>Thermotogati</taxon>
        <taxon>Deinococcota</taxon>
        <taxon>Deinococci</taxon>
        <taxon>Deinococcales</taxon>
        <taxon>Deinococcaceae</taxon>
        <taxon>Deinococcus</taxon>
    </lineage>
</organism>
<dbReference type="PANTHER" id="PTHR43221:SF1">
    <property type="entry name" value="PROTEASE HTPX"/>
    <property type="match status" value="1"/>
</dbReference>
<keyword evidence="7 11" id="KW-0862">Zinc</keyword>
<keyword evidence="15" id="KW-1185">Reference proteome</keyword>
<keyword evidence="5" id="KW-0479">Metal-binding</keyword>
<evidence type="ECO:0000256" key="4">
    <source>
        <dbReference type="ARBA" id="ARBA00022692"/>
    </source>
</evidence>
<dbReference type="InterPro" id="IPR001915">
    <property type="entry name" value="Peptidase_M48"/>
</dbReference>
<evidence type="ECO:0000256" key="5">
    <source>
        <dbReference type="ARBA" id="ARBA00022723"/>
    </source>
</evidence>
<name>A0ABW1ZMZ5_9DEIO</name>
<evidence type="ECO:0000256" key="10">
    <source>
        <dbReference type="ARBA" id="ARBA00023136"/>
    </source>
</evidence>
<feature type="domain" description="Peptidase M48" evidence="13">
    <location>
        <begin position="62"/>
        <end position="285"/>
    </location>
</feature>